<dbReference type="PANTHER" id="PTHR33164">
    <property type="entry name" value="TRANSCRIPTIONAL REGULATOR, MARR FAMILY"/>
    <property type="match status" value="1"/>
</dbReference>
<gene>
    <name evidence="3" type="ORF">GFB49_10760</name>
</gene>
<dbReference type="InterPro" id="IPR036390">
    <property type="entry name" value="WH_DNA-bd_sf"/>
</dbReference>
<dbReference type="PROSITE" id="PS50995">
    <property type="entry name" value="HTH_MARR_2"/>
    <property type="match status" value="1"/>
</dbReference>
<dbReference type="Pfam" id="PF12802">
    <property type="entry name" value="MarR_2"/>
    <property type="match status" value="1"/>
</dbReference>
<dbReference type="Gene3D" id="1.10.10.10">
    <property type="entry name" value="Winged helix-like DNA-binding domain superfamily/Winged helix DNA-binding domain"/>
    <property type="match status" value="1"/>
</dbReference>
<feature type="domain" description="HTH marR-type" evidence="2">
    <location>
        <begin position="47"/>
        <end position="186"/>
    </location>
</feature>
<evidence type="ECO:0000313" key="4">
    <source>
        <dbReference type="Proteomes" id="UP000444174"/>
    </source>
</evidence>
<dbReference type="SMART" id="SM00347">
    <property type="entry name" value="HTH_MARR"/>
    <property type="match status" value="1"/>
</dbReference>
<reference evidence="3 4" key="1">
    <citation type="submission" date="2019-10" db="EMBL/GenBank/DDBJ databases">
        <title>Epibacterium sp. nov., isolated from seawater.</title>
        <authorList>
            <person name="Zhang X."/>
            <person name="Li N."/>
        </authorList>
    </citation>
    <scope>NUCLEOTIDE SEQUENCE [LARGE SCALE GENOMIC DNA]</scope>
    <source>
        <strain evidence="3 4">SM1979</strain>
    </source>
</reference>
<protein>
    <submittedName>
        <fullName evidence="3">Winged helix DNA-binding protein</fullName>
    </submittedName>
</protein>
<name>A0A843YGZ3_9RHOB</name>
<accession>A0A843YGZ3</accession>
<dbReference type="InterPro" id="IPR036388">
    <property type="entry name" value="WH-like_DNA-bd_sf"/>
</dbReference>
<keyword evidence="4" id="KW-1185">Reference proteome</keyword>
<dbReference type="GO" id="GO:0003700">
    <property type="term" value="F:DNA-binding transcription factor activity"/>
    <property type="evidence" value="ECO:0007669"/>
    <property type="project" value="InterPro"/>
</dbReference>
<dbReference type="InterPro" id="IPR000835">
    <property type="entry name" value="HTH_MarR-typ"/>
</dbReference>
<evidence type="ECO:0000313" key="3">
    <source>
        <dbReference type="EMBL" id="MQQ08935.1"/>
    </source>
</evidence>
<dbReference type="PANTHER" id="PTHR33164:SF43">
    <property type="entry name" value="HTH-TYPE TRANSCRIPTIONAL REPRESSOR YETL"/>
    <property type="match status" value="1"/>
</dbReference>
<dbReference type="SUPFAM" id="SSF46785">
    <property type="entry name" value="Winged helix' DNA-binding domain"/>
    <property type="match status" value="1"/>
</dbReference>
<dbReference type="AlphaFoldDB" id="A0A843YGZ3"/>
<dbReference type="GO" id="GO:0006950">
    <property type="term" value="P:response to stress"/>
    <property type="evidence" value="ECO:0007669"/>
    <property type="project" value="TreeGrafter"/>
</dbReference>
<comment type="caution">
    <text evidence="3">The sequence shown here is derived from an EMBL/GenBank/DDBJ whole genome shotgun (WGS) entry which is preliminary data.</text>
</comment>
<evidence type="ECO:0000259" key="2">
    <source>
        <dbReference type="PROSITE" id="PS50995"/>
    </source>
</evidence>
<proteinExistence type="predicted"/>
<keyword evidence="3" id="KW-0238">DNA-binding</keyword>
<dbReference type="EMBL" id="WIBF01000005">
    <property type="protein sequence ID" value="MQQ08935.1"/>
    <property type="molecule type" value="Genomic_DNA"/>
</dbReference>
<feature type="region of interest" description="Disordered" evidence="1">
    <location>
        <begin position="1"/>
        <end position="21"/>
    </location>
</feature>
<organism evidence="3 4">
    <name type="scientific">Tritonibacter litoralis</name>
    <dbReference type="NCBI Taxonomy" id="2662264"/>
    <lineage>
        <taxon>Bacteria</taxon>
        <taxon>Pseudomonadati</taxon>
        <taxon>Pseudomonadota</taxon>
        <taxon>Alphaproteobacteria</taxon>
        <taxon>Rhodobacterales</taxon>
        <taxon>Paracoccaceae</taxon>
        <taxon>Tritonibacter</taxon>
    </lineage>
</organism>
<evidence type="ECO:0000256" key="1">
    <source>
        <dbReference type="SAM" id="MobiDB-lite"/>
    </source>
</evidence>
<dbReference type="InterPro" id="IPR039422">
    <property type="entry name" value="MarR/SlyA-like"/>
</dbReference>
<dbReference type="Proteomes" id="UP000444174">
    <property type="component" value="Unassembled WGS sequence"/>
</dbReference>
<sequence length="203" mass="22511">MLDRIRAQPVPPMDRSAAPELEGQLMDDTSFTFPRTITREELLIDGNDRLLRRLLYDVTALATRIEQMRTEFAKRLGVTKPQYNILLHVAQHQGELGRTVAQVAEALHVSGAHVTKEVGRLVEMDLLSKSANPDDGRSVLVKITPTCAEAIHALAPVLRNVNDSLFGSLDRESFATLSEGIHATLTDAEATLRKLPFFLENSD</sequence>
<dbReference type="GO" id="GO:0003677">
    <property type="term" value="F:DNA binding"/>
    <property type="evidence" value="ECO:0007669"/>
    <property type="project" value="UniProtKB-KW"/>
</dbReference>